<keyword evidence="3" id="KW-1185">Reference proteome</keyword>
<feature type="region of interest" description="Disordered" evidence="1">
    <location>
        <begin position="369"/>
        <end position="390"/>
    </location>
</feature>
<dbReference type="Proteomes" id="UP001151760">
    <property type="component" value="Unassembled WGS sequence"/>
</dbReference>
<organism evidence="2 3">
    <name type="scientific">Tanacetum coccineum</name>
    <dbReference type="NCBI Taxonomy" id="301880"/>
    <lineage>
        <taxon>Eukaryota</taxon>
        <taxon>Viridiplantae</taxon>
        <taxon>Streptophyta</taxon>
        <taxon>Embryophyta</taxon>
        <taxon>Tracheophyta</taxon>
        <taxon>Spermatophyta</taxon>
        <taxon>Magnoliopsida</taxon>
        <taxon>eudicotyledons</taxon>
        <taxon>Gunneridae</taxon>
        <taxon>Pentapetalae</taxon>
        <taxon>asterids</taxon>
        <taxon>campanulids</taxon>
        <taxon>Asterales</taxon>
        <taxon>Asteraceae</taxon>
        <taxon>Asteroideae</taxon>
        <taxon>Anthemideae</taxon>
        <taxon>Anthemidinae</taxon>
        <taxon>Tanacetum</taxon>
    </lineage>
</organism>
<reference evidence="2" key="2">
    <citation type="submission" date="2022-01" db="EMBL/GenBank/DDBJ databases">
        <authorList>
            <person name="Yamashiro T."/>
            <person name="Shiraishi A."/>
            <person name="Satake H."/>
            <person name="Nakayama K."/>
        </authorList>
    </citation>
    <scope>NUCLEOTIDE SEQUENCE</scope>
</reference>
<dbReference type="EMBL" id="BQNB010012519">
    <property type="protein sequence ID" value="GJT04563.1"/>
    <property type="molecule type" value="Genomic_DNA"/>
</dbReference>
<protein>
    <submittedName>
        <fullName evidence="2">Uncharacterized protein</fullName>
    </submittedName>
</protein>
<name>A0ABQ5ATM5_9ASTR</name>
<gene>
    <name evidence="2" type="ORF">Tco_0839025</name>
</gene>
<comment type="caution">
    <text evidence="2">The sequence shown here is derived from an EMBL/GenBank/DDBJ whole genome shotgun (WGS) entry which is preliminary data.</text>
</comment>
<evidence type="ECO:0000313" key="3">
    <source>
        <dbReference type="Proteomes" id="UP001151760"/>
    </source>
</evidence>
<evidence type="ECO:0000256" key="1">
    <source>
        <dbReference type="SAM" id="MobiDB-lite"/>
    </source>
</evidence>
<evidence type="ECO:0000313" key="2">
    <source>
        <dbReference type="EMBL" id="GJT04563.1"/>
    </source>
</evidence>
<proteinExistence type="predicted"/>
<accession>A0ABQ5ATM5</accession>
<reference evidence="2" key="1">
    <citation type="journal article" date="2022" name="Int. J. Mol. Sci.">
        <title>Draft Genome of Tanacetum Coccineum: Genomic Comparison of Closely Related Tanacetum-Family Plants.</title>
        <authorList>
            <person name="Yamashiro T."/>
            <person name="Shiraishi A."/>
            <person name="Nakayama K."/>
            <person name="Satake H."/>
        </authorList>
    </citation>
    <scope>NUCLEOTIDE SEQUENCE</scope>
</reference>
<sequence>MRRRTMRRRSTQLQPTLSPPLVHRVTARISIRPQTPVSLPSDIEVVRLLDIPTPPSSPLSPWSSPLSQIPSPLLPVSSPLPVSTPPPASPTYPLGYRAAMIWLRAEAPSTSHSLPLPTPIILSRTRSDAPPSGTPPILPIPLPTSSPSLLLPSTDHGADMPEVCLPPRKRLCFAFGPRYEVGESSSAPATRPTGGFRADYGFIATLDREIRRDPEREVGYGITDTWDEMLEDMPGAPATDETELGQRMTNFVTTVRQDTDEIYVRLGEAQDERSLMSGRLNLLQRDRRAHAHTALLMEREARLSREAWGRSMDASDLARSEVMALRTQVVAQQSEIAALRAADRARQAQLVETLRLMSTLQTQVTALQGQLGPASGPAQPEIPEEAGSSL</sequence>